<dbReference type="HOGENOM" id="CLU_1393949_0_0_7"/>
<protein>
    <recommendedName>
        <fullName evidence="4">Secreted protein</fullName>
    </recommendedName>
</protein>
<evidence type="ECO:0000313" key="3">
    <source>
        <dbReference type="Proteomes" id="UP000008963"/>
    </source>
</evidence>
<reference evidence="3" key="1">
    <citation type="journal article" date="2013" name="ISME J.">
        <title>A small predatory core genome in the divergent marine Bacteriovorax marinus SJ and the terrestrial Bdellovibrio bacteriovorus.</title>
        <authorList>
            <person name="Crossman L.C."/>
            <person name="Chen H."/>
            <person name="Cerdeno-Tarraga A.M."/>
            <person name="Brooks K."/>
            <person name="Quail M.A."/>
            <person name="Pineiro S.A."/>
            <person name="Hobley L."/>
            <person name="Sockett R.E."/>
            <person name="Bentley S.D."/>
            <person name="Parkhill J."/>
            <person name="Williams H.N."/>
            <person name="Stine O.C."/>
        </authorList>
    </citation>
    <scope>NUCLEOTIDE SEQUENCE [LARGE SCALE GENOMIC DNA]</scope>
    <source>
        <strain evidence="3">ATCC BAA-682 / DSM 15412 / SJ</strain>
    </source>
</reference>
<name>E1X0V3_HALMS</name>
<dbReference type="PATRIC" id="fig|862908.3.peg.1516"/>
<evidence type="ECO:0000256" key="1">
    <source>
        <dbReference type="SAM" id="SignalP"/>
    </source>
</evidence>
<keyword evidence="3" id="KW-1185">Reference proteome</keyword>
<dbReference type="Proteomes" id="UP000008963">
    <property type="component" value="Chromosome"/>
</dbReference>
<dbReference type="EMBL" id="FQ312005">
    <property type="protein sequence ID" value="CBW26442.1"/>
    <property type="molecule type" value="Genomic_DNA"/>
</dbReference>
<dbReference type="eggNOG" id="ENOG50345T7">
    <property type="taxonomic scope" value="Bacteria"/>
</dbReference>
<keyword evidence="1" id="KW-0732">Signal</keyword>
<dbReference type="AlphaFoldDB" id="E1X0V3"/>
<dbReference type="RefSeq" id="WP_014244224.1">
    <property type="nucleotide sequence ID" value="NC_016620.1"/>
</dbReference>
<gene>
    <name evidence="2" type="ordered locus">BMS_1593</name>
</gene>
<sequence>MKSILSTVALLLLSLPVLAHTGLKEGERFENHRIQGQIRISCHERGQSDFAYVNCRDSYLTPSIRSKFTFDSGVNADKVKLTYTNSDGKTKTKSSRVKGNESRENFNLWIWTLTQRPLLKSGENTIDYKLTNNGSEVESGSFDVLVETLPVRTCGYRSYTSSRLSDCRNASMVCAQYFRQMNDCL</sequence>
<proteinExistence type="predicted"/>
<dbReference type="OrthoDB" id="5292563at2"/>
<feature type="chain" id="PRO_5003154654" description="Secreted protein" evidence="1">
    <location>
        <begin position="20"/>
        <end position="185"/>
    </location>
</feature>
<accession>E1X0V3</accession>
<dbReference type="KEGG" id="bmx:BMS_1593"/>
<organism evidence="2 3">
    <name type="scientific">Halobacteriovorax marinus (strain ATCC BAA-682 / DSM 15412 / SJ)</name>
    <name type="common">Bacteriovorax marinus</name>
    <dbReference type="NCBI Taxonomy" id="862908"/>
    <lineage>
        <taxon>Bacteria</taxon>
        <taxon>Pseudomonadati</taxon>
        <taxon>Bdellovibrionota</taxon>
        <taxon>Bacteriovoracia</taxon>
        <taxon>Bacteriovoracales</taxon>
        <taxon>Halobacteriovoraceae</taxon>
        <taxon>Halobacteriovorax</taxon>
    </lineage>
</organism>
<evidence type="ECO:0000313" key="2">
    <source>
        <dbReference type="EMBL" id="CBW26442.1"/>
    </source>
</evidence>
<evidence type="ECO:0008006" key="4">
    <source>
        <dbReference type="Google" id="ProtNLM"/>
    </source>
</evidence>
<feature type="signal peptide" evidence="1">
    <location>
        <begin position="1"/>
        <end position="19"/>
    </location>
</feature>